<dbReference type="InterPro" id="IPR007421">
    <property type="entry name" value="Schlafen_AlbA_2_dom"/>
</dbReference>
<dbReference type="InterPro" id="IPR038461">
    <property type="entry name" value="Schlafen_AlbA_2_dom_sf"/>
</dbReference>
<evidence type="ECO:0000313" key="3">
    <source>
        <dbReference type="Proteomes" id="UP000245657"/>
    </source>
</evidence>
<organism evidence="2 3">
    <name type="scientific">Methanospirillum lacunae</name>
    <dbReference type="NCBI Taxonomy" id="668570"/>
    <lineage>
        <taxon>Archaea</taxon>
        <taxon>Methanobacteriati</taxon>
        <taxon>Methanobacteriota</taxon>
        <taxon>Stenosarchaea group</taxon>
        <taxon>Methanomicrobia</taxon>
        <taxon>Methanomicrobiales</taxon>
        <taxon>Methanospirillaceae</taxon>
        <taxon>Methanospirillum</taxon>
    </lineage>
</organism>
<dbReference type="AlphaFoldDB" id="A0A2V2MVS2"/>
<gene>
    <name evidence="2" type="ORF">DK846_08280</name>
</gene>
<protein>
    <recommendedName>
        <fullName evidence="1">Schlafen AlbA-2 domain-containing protein</fullName>
    </recommendedName>
</protein>
<dbReference type="Pfam" id="PF04326">
    <property type="entry name" value="SLFN_AlbA_2"/>
    <property type="match status" value="1"/>
</dbReference>
<name>A0A2V2MVS2_9EURY</name>
<comment type="caution">
    <text evidence="2">The sequence shown here is derived from an EMBL/GenBank/DDBJ whole genome shotgun (WGS) entry which is preliminary data.</text>
</comment>
<evidence type="ECO:0000313" key="2">
    <source>
        <dbReference type="EMBL" id="PWR71982.1"/>
    </source>
</evidence>
<dbReference type="EMBL" id="QGMY01000007">
    <property type="protein sequence ID" value="PWR71982.1"/>
    <property type="molecule type" value="Genomic_DNA"/>
</dbReference>
<feature type="domain" description="Schlafen AlbA-2" evidence="1">
    <location>
        <begin position="19"/>
        <end position="104"/>
    </location>
</feature>
<dbReference type="Gene3D" id="3.30.950.30">
    <property type="entry name" value="Schlafen, AAA domain"/>
    <property type="match status" value="1"/>
</dbReference>
<proteinExistence type="predicted"/>
<dbReference type="Proteomes" id="UP000245657">
    <property type="component" value="Unassembled WGS sequence"/>
</dbReference>
<keyword evidence="3" id="KW-1185">Reference proteome</keyword>
<sequence length="112" mass="12368">MISSLRFSLIPWDDPKGDMKVAIEYAVCFSNADGGVVVFGVSDKTLGRSEAIHGAKGYNLDTWRRGIFDRTNPHIQAEVEELNVPEGTGHLLIVRIPKGNNPPYGTSNTRRQ</sequence>
<accession>A0A2V2MVS2</accession>
<reference evidence="2 3" key="1">
    <citation type="submission" date="2018-05" db="EMBL/GenBank/DDBJ databases">
        <title>Draft genome of Methanospirillum lacunae Ki8-1.</title>
        <authorList>
            <person name="Dueholm M.S."/>
            <person name="Nielsen P.H."/>
            <person name="Bakmann L.F."/>
            <person name="Otzen D.E."/>
        </authorList>
    </citation>
    <scope>NUCLEOTIDE SEQUENCE [LARGE SCALE GENOMIC DNA]</scope>
    <source>
        <strain evidence="2 3">Ki8-1</strain>
    </source>
</reference>
<evidence type="ECO:0000259" key="1">
    <source>
        <dbReference type="Pfam" id="PF04326"/>
    </source>
</evidence>